<dbReference type="EMBL" id="CP013342">
    <property type="protein sequence ID" value="AMU93972.1"/>
    <property type="molecule type" value="Genomic_DNA"/>
</dbReference>
<evidence type="ECO:0000313" key="3">
    <source>
        <dbReference type="Proteomes" id="UP000076234"/>
    </source>
</evidence>
<organism evidence="2 3">
    <name type="scientific">Sphingopyxis terrae subsp. terrae NBRC 15098</name>
    <dbReference type="NCBI Taxonomy" id="1219058"/>
    <lineage>
        <taxon>Bacteria</taxon>
        <taxon>Pseudomonadati</taxon>
        <taxon>Pseudomonadota</taxon>
        <taxon>Alphaproteobacteria</taxon>
        <taxon>Sphingomonadales</taxon>
        <taxon>Sphingomonadaceae</taxon>
        <taxon>Sphingopyxis</taxon>
    </lineage>
</organism>
<proteinExistence type="predicted"/>
<dbReference type="STRING" id="1219058.AOA14_05065"/>
<dbReference type="AlphaFoldDB" id="A0A142VW70"/>
<reference evidence="3" key="1">
    <citation type="submission" date="2015-11" db="EMBL/GenBank/DDBJ databases">
        <title>Complete genome sequence of a polyethylene glycol-degrading strain Sphingopyxis terrae strain 203-1 (NBRC 15098).</title>
        <authorList>
            <person name="Yoshiyuki O."/>
            <person name="Shouta N."/>
            <person name="Nagata Y."/>
            <person name="Numata M."/>
            <person name="Tsuchikane K."/>
            <person name="Hosoyama A."/>
            <person name="Yamazoe A."/>
            <person name="Tsuda M."/>
            <person name="Fujita N."/>
            <person name="Kawai F."/>
        </authorList>
    </citation>
    <scope>NUCLEOTIDE SEQUENCE [LARGE SCALE GENOMIC DNA]</scope>
    <source>
        <strain evidence="3">203-1</strain>
    </source>
</reference>
<evidence type="ECO:0000256" key="1">
    <source>
        <dbReference type="SAM" id="MobiDB-lite"/>
    </source>
</evidence>
<dbReference type="RefSeq" id="WP_062901016.1">
    <property type="nucleotide sequence ID" value="NZ_CP013342.1"/>
</dbReference>
<dbReference type="Proteomes" id="UP000076234">
    <property type="component" value="Chromosome"/>
</dbReference>
<sequence>MARGAFPRFGTITVGLWLSQSFPQDSFAAEPGYGAPVLAFEFAGGQDDLLAIFGPDSDARQAGRVAAMRGRPLLVAPTELPLRPVVRPSARRPASPPATGFGRRRR</sequence>
<reference evidence="2 3" key="2">
    <citation type="journal article" date="2016" name="Genome Announc.">
        <title>Complete Genome Sequence of Sphingopyxis terrae Strain 203-1 (NBRC 111660), a Polyethylene Glycol Degrader.</title>
        <authorList>
            <person name="Ohtsubo Y."/>
            <person name="Nonoyama S."/>
            <person name="Nagata Y."/>
            <person name="Numata M."/>
            <person name="Tsuchikane K."/>
            <person name="Hosoyama A."/>
            <person name="Yamazoe A."/>
            <person name="Tsuda M."/>
            <person name="Fujita N."/>
            <person name="Kawai F."/>
        </authorList>
    </citation>
    <scope>NUCLEOTIDE SEQUENCE [LARGE SCALE GENOMIC DNA]</scope>
    <source>
        <strain evidence="2 3">203-1</strain>
    </source>
</reference>
<accession>A0A142VW70</accession>
<feature type="region of interest" description="Disordered" evidence="1">
    <location>
        <begin position="85"/>
        <end position="106"/>
    </location>
</feature>
<evidence type="ECO:0000313" key="2">
    <source>
        <dbReference type="EMBL" id="AMU93972.1"/>
    </source>
</evidence>
<gene>
    <name evidence="2" type="ORF">AOA14_05065</name>
</gene>
<dbReference type="KEGG" id="ster:AOA14_05065"/>
<protein>
    <submittedName>
        <fullName evidence="2">Uncharacterized protein</fullName>
    </submittedName>
</protein>
<name>A0A142VW70_9SPHN</name>